<evidence type="ECO:0000313" key="2">
    <source>
        <dbReference type="EMBL" id="SIS17115.1"/>
    </source>
</evidence>
<evidence type="ECO:0000313" key="3">
    <source>
        <dbReference type="Proteomes" id="UP000186019"/>
    </source>
</evidence>
<protein>
    <submittedName>
        <fullName evidence="2">Glyoxalase-like domain-containing protein</fullName>
    </submittedName>
</protein>
<dbReference type="Gene3D" id="3.10.180.10">
    <property type="entry name" value="2,3-Dihydroxybiphenyl 1,2-Dioxygenase, domain 1"/>
    <property type="match status" value="1"/>
</dbReference>
<name>A0A1N7GWZ9_9RHOB</name>
<keyword evidence="3" id="KW-1185">Reference proteome</keyword>
<sequence>MNVPFGLDHPLIAVHDMDALRQRLISLGFAMTPVGRHPWGTSTSLAMFDGCLLEIMGIYDDTLLDAHPAGAFRFGRHVHTHLQDREGIALTALHSTDAARDAARAEAAGWQVAGHLEFGRDVTLPDGRAGRTRTSLALMPDDACARLSFFLCQQHRPDLIYVPDWMAHPNSVSGYEGASVLARPEDIAPVAARLAGVYGARRDCAGGLEMETGNGVLRVLAREAIEARYGALPAAMNDTAPAIVGLDLVYGDEARLRGCLDASGLDYVREGRRYRLRDAALTGNTALAFVPRS</sequence>
<dbReference type="PANTHER" id="PTHR40265">
    <property type="entry name" value="BLL2707 PROTEIN"/>
    <property type="match status" value="1"/>
</dbReference>
<dbReference type="Pfam" id="PF13468">
    <property type="entry name" value="Glyoxalase_3"/>
    <property type="match status" value="1"/>
</dbReference>
<proteinExistence type="predicted"/>
<dbReference type="InterPro" id="IPR025870">
    <property type="entry name" value="Glyoxalase-like_dom"/>
</dbReference>
<dbReference type="AlphaFoldDB" id="A0A1N7GWZ9"/>
<organism evidence="2 3">
    <name type="scientific">Roseovarius nanhaiticus</name>
    <dbReference type="NCBI Taxonomy" id="573024"/>
    <lineage>
        <taxon>Bacteria</taxon>
        <taxon>Pseudomonadati</taxon>
        <taxon>Pseudomonadota</taxon>
        <taxon>Alphaproteobacteria</taxon>
        <taxon>Rhodobacterales</taxon>
        <taxon>Roseobacteraceae</taxon>
        <taxon>Roseovarius</taxon>
    </lineage>
</organism>
<dbReference type="InterPro" id="IPR029068">
    <property type="entry name" value="Glyas_Bleomycin-R_OHBP_Dase"/>
</dbReference>
<dbReference type="STRING" id="573024.SAMN05216208_3143"/>
<feature type="domain" description="Glyoxalase-like" evidence="1">
    <location>
        <begin position="7"/>
        <end position="186"/>
    </location>
</feature>
<dbReference type="RefSeq" id="WP_076533854.1">
    <property type="nucleotide sequence ID" value="NZ_FOAC01000003.1"/>
</dbReference>
<gene>
    <name evidence="2" type="ORF">SAMN05421666_2176</name>
</gene>
<dbReference type="PANTHER" id="PTHR40265:SF1">
    <property type="entry name" value="GLYOXALASE-LIKE DOMAIN-CONTAINING PROTEIN"/>
    <property type="match status" value="1"/>
</dbReference>
<reference evidence="3" key="1">
    <citation type="submission" date="2017-01" db="EMBL/GenBank/DDBJ databases">
        <authorList>
            <person name="Varghese N."/>
            <person name="Submissions S."/>
        </authorList>
    </citation>
    <scope>NUCLEOTIDE SEQUENCE [LARGE SCALE GENOMIC DNA]</scope>
    <source>
        <strain evidence="3">DSM 29590</strain>
    </source>
</reference>
<dbReference type="SUPFAM" id="SSF54593">
    <property type="entry name" value="Glyoxalase/Bleomycin resistance protein/Dihydroxybiphenyl dioxygenase"/>
    <property type="match status" value="1"/>
</dbReference>
<dbReference type="OrthoDB" id="9812467at2"/>
<accession>A0A1N7GWZ9</accession>
<dbReference type="Proteomes" id="UP000186019">
    <property type="component" value="Unassembled WGS sequence"/>
</dbReference>
<dbReference type="EMBL" id="FTNV01000002">
    <property type="protein sequence ID" value="SIS17115.1"/>
    <property type="molecule type" value="Genomic_DNA"/>
</dbReference>
<evidence type="ECO:0000259" key="1">
    <source>
        <dbReference type="Pfam" id="PF13468"/>
    </source>
</evidence>